<feature type="region of interest" description="Disordered" evidence="4">
    <location>
        <begin position="201"/>
        <end position="225"/>
    </location>
</feature>
<feature type="compositionally biased region" description="Polar residues" evidence="4">
    <location>
        <begin position="1"/>
        <end position="26"/>
    </location>
</feature>
<evidence type="ECO:0000313" key="6">
    <source>
        <dbReference type="EMBL" id="KAF2017491.1"/>
    </source>
</evidence>
<dbReference type="Gene3D" id="3.30.60.90">
    <property type="match status" value="1"/>
</dbReference>
<dbReference type="RefSeq" id="XP_033385830.1">
    <property type="nucleotide sequence ID" value="XM_033527498.1"/>
</dbReference>
<dbReference type="InterPro" id="IPR043145">
    <property type="entry name" value="Znf_ZZ_sf"/>
</dbReference>
<evidence type="ECO:0000256" key="3">
    <source>
        <dbReference type="ARBA" id="ARBA00022833"/>
    </source>
</evidence>
<dbReference type="SUPFAM" id="SSF57850">
    <property type="entry name" value="RING/U-box"/>
    <property type="match status" value="1"/>
</dbReference>
<evidence type="ECO:0000256" key="4">
    <source>
        <dbReference type="SAM" id="MobiDB-lite"/>
    </source>
</evidence>
<name>A0A6A5XXN8_9PLEO</name>
<organism evidence="6 7">
    <name type="scientific">Aaosphaeria arxii CBS 175.79</name>
    <dbReference type="NCBI Taxonomy" id="1450172"/>
    <lineage>
        <taxon>Eukaryota</taxon>
        <taxon>Fungi</taxon>
        <taxon>Dikarya</taxon>
        <taxon>Ascomycota</taxon>
        <taxon>Pezizomycotina</taxon>
        <taxon>Dothideomycetes</taxon>
        <taxon>Pleosporomycetidae</taxon>
        <taxon>Pleosporales</taxon>
        <taxon>Pleosporales incertae sedis</taxon>
        <taxon>Aaosphaeria</taxon>
    </lineage>
</organism>
<keyword evidence="1" id="KW-0479">Metal-binding</keyword>
<protein>
    <recommendedName>
        <fullName evidence="5">ZZ-type domain-containing protein</fullName>
    </recommendedName>
</protein>
<dbReference type="GeneID" id="54284895"/>
<accession>A0A6A5XXN8</accession>
<gene>
    <name evidence="6" type="ORF">BU24DRAFT_420532</name>
</gene>
<evidence type="ECO:0000256" key="1">
    <source>
        <dbReference type="ARBA" id="ARBA00022723"/>
    </source>
</evidence>
<proteinExistence type="predicted"/>
<evidence type="ECO:0000313" key="7">
    <source>
        <dbReference type="Proteomes" id="UP000799778"/>
    </source>
</evidence>
<dbReference type="InterPro" id="IPR000433">
    <property type="entry name" value="Znf_ZZ"/>
</dbReference>
<feature type="domain" description="ZZ-type" evidence="5">
    <location>
        <begin position="430"/>
        <end position="474"/>
    </location>
</feature>
<keyword evidence="2" id="KW-0863">Zinc-finger</keyword>
<dbReference type="GO" id="GO:0008270">
    <property type="term" value="F:zinc ion binding"/>
    <property type="evidence" value="ECO:0007669"/>
    <property type="project" value="UniProtKB-KW"/>
</dbReference>
<dbReference type="PANTHER" id="PTHR20930:SF0">
    <property type="entry name" value="PROTEIN ILRUN"/>
    <property type="match status" value="1"/>
</dbReference>
<feature type="compositionally biased region" description="Polar residues" evidence="4">
    <location>
        <begin position="34"/>
        <end position="45"/>
    </location>
</feature>
<evidence type="ECO:0000256" key="2">
    <source>
        <dbReference type="ARBA" id="ARBA00022771"/>
    </source>
</evidence>
<sequence>MSLPNQDHWSSVKTSSHTSLGATSSEPGDHRTSTHSTDGFRQHRQNATISSVAYVQPYVASPPVIPELAAPAPPALPTSTSAKQLNEDELLARKLLQMEIEEAQGLSRVRSTSSTSQGASQIPMSATSTMLGETHLNSPISRQHTLHVSSKYGPDHYAQAAQLQQSPTANAAELAPEVVQTPRQPTSPCDVAPEVVTGPAHQHHVHTSTLRNPSNQPPPPSDHIATSQYLETHHQVPYPPQWILPPAVATFHSHSIYGPKADWLESPEAVIWGTARRSEKGRGKSLPTYYFTCKKKGGSLRAPRYQWSMTNPIAEKKADKTKELFKYELRLDPVTNKRKTETLVPIKGRDLLPTYVHAINYDSLNFIGPDGKRYKWVTHAPVNSFNLSRYDTLRHALFVSTITNGNQDPLFGQIVADHAYWDGYNNPDYVHSGIECGGCTMKPIIGTRWGCKVCESHDVCDDCRRANLSVLPACQFTRFSLPDETLHIRSSRVDVPMVVATLQILKDWEKHTLRTQKAQYPNDFAASVAEARKHDLGALSYWEAGDIQTRMKMPRDELSGPKAMLVEFLKGGAELSSAVVDASGTSLGGGDFGGGDSGGGGHGGGGGDG</sequence>
<dbReference type="Proteomes" id="UP000799778">
    <property type="component" value="Unassembled WGS sequence"/>
</dbReference>
<dbReference type="Pfam" id="PF00569">
    <property type="entry name" value="ZZ"/>
    <property type="match status" value="1"/>
</dbReference>
<evidence type="ECO:0000259" key="5">
    <source>
        <dbReference type="SMART" id="SM00291"/>
    </source>
</evidence>
<dbReference type="SMART" id="SM00291">
    <property type="entry name" value="ZnF_ZZ"/>
    <property type="match status" value="1"/>
</dbReference>
<dbReference type="PANTHER" id="PTHR20930">
    <property type="entry name" value="OVARIAN CARCINOMA ANTIGEN CA125-RELATED"/>
    <property type="match status" value="1"/>
</dbReference>
<reference evidence="6" key="1">
    <citation type="journal article" date="2020" name="Stud. Mycol.">
        <title>101 Dothideomycetes genomes: a test case for predicting lifestyles and emergence of pathogens.</title>
        <authorList>
            <person name="Haridas S."/>
            <person name="Albert R."/>
            <person name="Binder M."/>
            <person name="Bloem J."/>
            <person name="Labutti K."/>
            <person name="Salamov A."/>
            <person name="Andreopoulos B."/>
            <person name="Baker S."/>
            <person name="Barry K."/>
            <person name="Bills G."/>
            <person name="Bluhm B."/>
            <person name="Cannon C."/>
            <person name="Castanera R."/>
            <person name="Culley D."/>
            <person name="Daum C."/>
            <person name="Ezra D."/>
            <person name="Gonzalez J."/>
            <person name="Henrissat B."/>
            <person name="Kuo A."/>
            <person name="Liang C."/>
            <person name="Lipzen A."/>
            <person name="Lutzoni F."/>
            <person name="Magnuson J."/>
            <person name="Mondo S."/>
            <person name="Nolan M."/>
            <person name="Ohm R."/>
            <person name="Pangilinan J."/>
            <person name="Park H.-J."/>
            <person name="Ramirez L."/>
            <person name="Alfaro M."/>
            <person name="Sun H."/>
            <person name="Tritt A."/>
            <person name="Yoshinaga Y."/>
            <person name="Zwiers L.-H."/>
            <person name="Turgeon B."/>
            <person name="Goodwin S."/>
            <person name="Spatafora J."/>
            <person name="Crous P."/>
            <person name="Grigoriev I."/>
        </authorList>
    </citation>
    <scope>NUCLEOTIDE SEQUENCE</scope>
    <source>
        <strain evidence="6">CBS 175.79</strain>
    </source>
</reference>
<feature type="region of interest" description="Disordered" evidence="4">
    <location>
        <begin position="587"/>
        <end position="609"/>
    </location>
</feature>
<keyword evidence="7" id="KW-1185">Reference proteome</keyword>
<dbReference type="OrthoDB" id="661148at2759"/>
<dbReference type="EMBL" id="ML978068">
    <property type="protein sequence ID" value="KAF2017491.1"/>
    <property type="molecule type" value="Genomic_DNA"/>
</dbReference>
<dbReference type="AlphaFoldDB" id="A0A6A5XXN8"/>
<feature type="region of interest" description="Disordered" evidence="4">
    <location>
        <begin position="1"/>
        <end position="45"/>
    </location>
</feature>
<keyword evidence="3" id="KW-0862">Zinc</keyword>